<name>A0A4Q9PHC3_9APHY</name>
<dbReference type="Proteomes" id="UP000292082">
    <property type="component" value="Unassembled WGS sequence"/>
</dbReference>
<gene>
    <name evidence="2" type="ORF">BD310DRAFT_186769</name>
</gene>
<keyword evidence="3" id="KW-1185">Reference proteome</keyword>
<sequence length="93" mass="10663">VTAGNQLFSILEKAVRRGRNSSPSSPLLGNFLRRYSDYYRKNFPRLLAWRKQCLLQTLSDHREVVVLFTIMATLCIFYTSLDLSGHISPGEMP</sequence>
<keyword evidence="1" id="KW-0472">Membrane</keyword>
<organism evidence="2 3">
    <name type="scientific">Dichomitus squalens</name>
    <dbReference type="NCBI Taxonomy" id="114155"/>
    <lineage>
        <taxon>Eukaryota</taxon>
        <taxon>Fungi</taxon>
        <taxon>Dikarya</taxon>
        <taxon>Basidiomycota</taxon>
        <taxon>Agaricomycotina</taxon>
        <taxon>Agaricomycetes</taxon>
        <taxon>Polyporales</taxon>
        <taxon>Polyporaceae</taxon>
        <taxon>Dichomitus</taxon>
    </lineage>
</organism>
<keyword evidence="1" id="KW-0812">Transmembrane</keyword>
<dbReference type="EMBL" id="ML145230">
    <property type="protein sequence ID" value="TBU52972.1"/>
    <property type="molecule type" value="Genomic_DNA"/>
</dbReference>
<evidence type="ECO:0000313" key="2">
    <source>
        <dbReference type="EMBL" id="TBU52972.1"/>
    </source>
</evidence>
<keyword evidence="1" id="KW-1133">Transmembrane helix</keyword>
<proteinExistence type="predicted"/>
<accession>A0A4Q9PHC3</accession>
<feature type="non-terminal residue" evidence="2">
    <location>
        <position position="1"/>
    </location>
</feature>
<evidence type="ECO:0000256" key="1">
    <source>
        <dbReference type="SAM" id="Phobius"/>
    </source>
</evidence>
<dbReference type="AlphaFoldDB" id="A0A4Q9PHC3"/>
<feature type="transmembrane region" description="Helical" evidence="1">
    <location>
        <begin position="64"/>
        <end position="81"/>
    </location>
</feature>
<evidence type="ECO:0000313" key="3">
    <source>
        <dbReference type="Proteomes" id="UP000292082"/>
    </source>
</evidence>
<protein>
    <submittedName>
        <fullName evidence="2">Uncharacterized protein</fullName>
    </submittedName>
</protein>
<reference evidence="2 3" key="1">
    <citation type="submission" date="2019-01" db="EMBL/GenBank/DDBJ databases">
        <title>Draft genome sequences of three monokaryotic isolates of the white-rot basidiomycete fungus Dichomitus squalens.</title>
        <authorList>
            <consortium name="DOE Joint Genome Institute"/>
            <person name="Lopez S.C."/>
            <person name="Andreopoulos B."/>
            <person name="Pangilinan J."/>
            <person name="Lipzen A."/>
            <person name="Riley R."/>
            <person name="Ahrendt S."/>
            <person name="Ng V."/>
            <person name="Barry K."/>
            <person name="Daum C."/>
            <person name="Grigoriev I.V."/>
            <person name="Hilden K.S."/>
            <person name="Makela M.R."/>
            <person name="de Vries R.P."/>
        </authorList>
    </citation>
    <scope>NUCLEOTIDE SEQUENCE [LARGE SCALE GENOMIC DNA]</scope>
    <source>
        <strain evidence="2 3">CBS 464.89</strain>
    </source>
</reference>